<evidence type="ECO:0000313" key="1">
    <source>
        <dbReference type="EMBL" id="AWV07667.1"/>
    </source>
</evidence>
<keyword evidence="2" id="KW-1185">Reference proteome</keyword>
<organism evidence="1 2">
    <name type="scientific">Marilutibacter maris</name>
    <dbReference type="NCBI Taxonomy" id="1605891"/>
    <lineage>
        <taxon>Bacteria</taxon>
        <taxon>Pseudomonadati</taxon>
        <taxon>Pseudomonadota</taxon>
        <taxon>Gammaproteobacteria</taxon>
        <taxon>Lysobacterales</taxon>
        <taxon>Lysobacteraceae</taxon>
        <taxon>Marilutibacter</taxon>
    </lineage>
</organism>
<proteinExistence type="predicted"/>
<dbReference type="KEGG" id="lmb:C9I47_1981"/>
<protein>
    <submittedName>
        <fullName evidence="1">Uncharacterized protein</fullName>
    </submittedName>
</protein>
<dbReference type="EMBL" id="CP029843">
    <property type="protein sequence ID" value="AWV07667.1"/>
    <property type="molecule type" value="Genomic_DNA"/>
</dbReference>
<dbReference type="AlphaFoldDB" id="A0A2U9T8V8"/>
<reference evidence="1 2" key="1">
    <citation type="submission" date="2018-05" db="EMBL/GenBank/DDBJ databases">
        <title>The complete genome of Lysobacter maris HZ9B, a marine bacterium antagonistic against terrestrial plant pathogens.</title>
        <authorList>
            <person name="Zhang X.-Q."/>
        </authorList>
    </citation>
    <scope>NUCLEOTIDE SEQUENCE [LARGE SCALE GENOMIC DNA]</scope>
    <source>
        <strain evidence="1 2">HZ9B</strain>
    </source>
</reference>
<evidence type="ECO:0000313" key="2">
    <source>
        <dbReference type="Proteomes" id="UP000249447"/>
    </source>
</evidence>
<sequence>MEAAEVAMSTENKSPLEHVNDALAQLKEMRHYSKNYVEQLTAQWLLFDGELSKLKQTSRIEDLMTRQGELHDALEAEIAELEALAVELQPAPEEGAG</sequence>
<name>A0A2U9T8V8_9GAMM</name>
<accession>A0A2U9T8V8</accession>
<gene>
    <name evidence="1" type="ORF">C9I47_1981</name>
</gene>
<dbReference type="Proteomes" id="UP000249447">
    <property type="component" value="Chromosome"/>
</dbReference>